<sequence length="239" mass="26575">MHHSLKFLLLASLLISGITAQAQTDAPVKTSFSALSWNQSIRGIHYFVGSQRIDLSIPNGAPTPAYECWADSKLTFYKDGPADASGEPTSIPIASTTIASNAPDPLLLFIDQGNQTDQYRIAHIQLRLKANGQDLYRIFNLSEFNLMTQFDEKRLALDAGKDLTLTLPGINGPNFGVMIALQMPSETPQEWQLAYNTFWPYRAGRSGLIFISDRPNRPGKIDVRRYYIPTQTAPEPDSQ</sequence>
<evidence type="ECO:0000313" key="3">
    <source>
        <dbReference type="Proteomes" id="UP001225316"/>
    </source>
</evidence>
<proteinExistence type="predicted"/>
<accession>A0ABU1AUD5</accession>
<protein>
    <submittedName>
        <fullName evidence="2">Uncharacterized protein</fullName>
    </submittedName>
</protein>
<dbReference type="Proteomes" id="UP001225316">
    <property type="component" value="Unassembled WGS sequence"/>
</dbReference>
<reference evidence="2 3" key="1">
    <citation type="submission" date="2023-04" db="EMBL/GenBank/DDBJ databases">
        <title>A novel bacteria isolated from coastal sediment.</title>
        <authorList>
            <person name="Liu X.-J."/>
            <person name="Du Z.-J."/>
        </authorList>
    </citation>
    <scope>NUCLEOTIDE SEQUENCE [LARGE SCALE GENOMIC DNA]</scope>
    <source>
        <strain evidence="2 3">SDUM461003</strain>
    </source>
</reference>
<keyword evidence="1" id="KW-0732">Signal</keyword>
<dbReference type="RefSeq" id="WP_308948849.1">
    <property type="nucleotide sequence ID" value="NZ_JARXHW010000006.1"/>
</dbReference>
<dbReference type="EMBL" id="JARXHW010000006">
    <property type="protein sequence ID" value="MDQ8206735.1"/>
    <property type="molecule type" value="Genomic_DNA"/>
</dbReference>
<organism evidence="2 3">
    <name type="scientific">Thalassobacterium maritimum</name>
    <dbReference type="NCBI Taxonomy" id="3041265"/>
    <lineage>
        <taxon>Bacteria</taxon>
        <taxon>Pseudomonadati</taxon>
        <taxon>Verrucomicrobiota</taxon>
        <taxon>Opitutia</taxon>
        <taxon>Puniceicoccales</taxon>
        <taxon>Coraliomargaritaceae</taxon>
        <taxon>Thalassobacterium</taxon>
    </lineage>
</organism>
<keyword evidence="3" id="KW-1185">Reference proteome</keyword>
<evidence type="ECO:0000313" key="2">
    <source>
        <dbReference type="EMBL" id="MDQ8206735.1"/>
    </source>
</evidence>
<name>A0ABU1AUD5_9BACT</name>
<gene>
    <name evidence="2" type="ORF">QEH52_04390</name>
</gene>
<feature type="signal peptide" evidence="1">
    <location>
        <begin position="1"/>
        <end position="22"/>
    </location>
</feature>
<feature type="chain" id="PRO_5045803104" evidence="1">
    <location>
        <begin position="23"/>
        <end position="239"/>
    </location>
</feature>
<comment type="caution">
    <text evidence="2">The sequence shown here is derived from an EMBL/GenBank/DDBJ whole genome shotgun (WGS) entry which is preliminary data.</text>
</comment>
<evidence type="ECO:0000256" key="1">
    <source>
        <dbReference type="SAM" id="SignalP"/>
    </source>
</evidence>